<dbReference type="EMBL" id="JACHJU010000006">
    <property type="protein sequence ID" value="MBB4943666.1"/>
    <property type="molecule type" value="Genomic_DNA"/>
</dbReference>
<keyword evidence="2" id="KW-1185">Reference proteome</keyword>
<evidence type="ECO:0000313" key="2">
    <source>
        <dbReference type="Proteomes" id="UP000534286"/>
    </source>
</evidence>
<dbReference type="RefSeq" id="WP_184759522.1">
    <property type="nucleotide sequence ID" value="NZ_BAABEK010000325.1"/>
</dbReference>
<dbReference type="Proteomes" id="UP000534286">
    <property type="component" value="Unassembled WGS sequence"/>
</dbReference>
<accession>A0A7W7WE03</accession>
<evidence type="ECO:0000313" key="1">
    <source>
        <dbReference type="EMBL" id="MBB4943666.1"/>
    </source>
</evidence>
<name>A0A7W7WE03_9ACTN</name>
<protein>
    <submittedName>
        <fullName evidence="1">Uncharacterized protein</fullName>
    </submittedName>
</protein>
<reference evidence="1 2" key="1">
    <citation type="submission" date="2020-08" db="EMBL/GenBank/DDBJ databases">
        <title>Sequencing the genomes of 1000 actinobacteria strains.</title>
        <authorList>
            <person name="Klenk H.-P."/>
        </authorList>
    </citation>
    <scope>NUCLEOTIDE SEQUENCE [LARGE SCALE GENOMIC DNA]</scope>
    <source>
        <strain evidence="1 2">DSM 43023</strain>
    </source>
</reference>
<dbReference type="AlphaFoldDB" id="A0A7W7WE03"/>
<comment type="caution">
    <text evidence="1">The sequence shown here is derived from an EMBL/GenBank/DDBJ whole genome shotgun (WGS) entry which is preliminary data.</text>
</comment>
<proteinExistence type="predicted"/>
<sequence>MSIGQQSPSGQGAGQFAYATSSGSYYALWRCDDRADLATLPVILFGDEGDLSVDARGLRELFRLLACEPEDPEDRRPGRQEYLTWLNQNFGLTPPDHADDITWPAMDEYGRRFADWVRLATRSAIDITLP</sequence>
<organism evidence="1 2">
    <name type="scientific">Streptosporangium album</name>
    <dbReference type="NCBI Taxonomy" id="47479"/>
    <lineage>
        <taxon>Bacteria</taxon>
        <taxon>Bacillati</taxon>
        <taxon>Actinomycetota</taxon>
        <taxon>Actinomycetes</taxon>
        <taxon>Streptosporangiales</taxon>
        <taxon>Streptosporangiaceae</taxon>
        <taxon>Streptosporangium</taxon>
    </lineage>
</organism>
<gene>
    <name evidence="1" type="ORF">FHR32_008067</name>
</gene>